<dbReference type="EMBL" id="MAQB02000001">
    <property type="protein sequence ID" value="OFJ49913.1"/>
    <property type="molecule type" value="Genomic_DNA"/>
</dbReference>
<feature type="region of interest" description="Disordered" evidence="1">
    <location>
        <begin position="22"/>
        <end position="41"/>
    </location>
</feature>
<organism evidence="2 3">
    <name type="scientific">Janthinobacterium lividum</name>
    <dbReference type="NCBI Taxonomy" id="29581"/>
    <lineage>
        <taxon>Bacteria</taxon>
        <taxon>Pseudomonadati</taxon>
        <taxon>Pseudomonadota</taxon>
        <taxon>Betaproteobacteria</taxon>
        <taxon>Burkholderiales</taxon>
        <taxon>Oxalobacteraceae</taxon>
        <taxon>Janthinobacterium</taxon>
    </lineage>
</organism>
<name>A0A1E8PUB4_9BURK</name>
<accession>A0A1E8PUB4</accession>
<evidence type="ECO:0000256" key="1">
    <source>
        <dbReference type="SAM" id="MobiDB-lite"/>
    </source>
</evidence>
<sequence length="68" mass="7370">MQHTQAAPVIAMRLVLPFQFGQRSEQQAKPATPIELGEGARPGRLCPVLRPVLRPHIASLSLSSAKKS</sequence>
<dbReference type="AlphaFoldDB" id="A0A1E8PUB4"/>
<proteinExistence type="predicted"/>
<reference evidence="2 3" key="1">
    <citation type="submission" date="2016-10" db="EMBL/GenBank/DDBJ databases">
        <title>Updated version of Genome Assembly of Janthinobacterium lividum ERGS5:01.</title>
        <authorList>
            <person name="Kumar R."/>
            <person name="Acharya V."/>
            <person name="Singh D."/>
        </authorList>
    </citation>
    <scope>NUCLEOTIDE SEQUENCE [LARGE SCALE GENOMIC DNA]</scope>
    <source>
        <strain evidence="2 3">ERGS5:01</strain>
    </source>
</reference>
<gene>
    <name evidence="2" type="ORF">BA896_014695</name>
</gene>
<comment type="caution">
    <text evidence="2">The sequence shown here is derived from an EMBL/GenBank/DDBJ whole genome shotgun (WGS) entry which is preliminary data.</text>
</comment>
<protein>
    <submittedName>
        <fullName evidence="2">Uncharacterized protein</fullName>
    </submittedName>
</protein>
<dbReference type="Proteomes" id="UP000092634">
    <property type="component" value="Unassembled WGS sequence"/>
</dbReference>
<evidence type="ECO:0000313" key="2">
    <source>
        <dbReference type="EMBL" id="OFJ49913.1"/>
    </source>
</evidence>
<evidence type="ECO:0000313" key="3">
    <source>
        <dbReference type="Proteomes" id="UP000092634"/>
    </source>
</evidence>